<sequence>MQCFVDGSTCDKNPCEGLGVLNAGACRFCEKIESNRDQIGRFLSEIGIGRPLEDDEGEDLYKLVMSSETMLCILTDFDKYLEERIVLLKEEINKFKDFASLKEFVKREEWWLGVIFDIDIQEVLEELEDDTSITFSDAIDFWKKRLDKIELSQWYDMKEFISFLEKFSD</sequence>
<dbReference type="AlphaFoldDB" id="A0A1F5EIG1"/>
<reference evidence="1 2" key="1">
    <citation type="journal article" date="2016" name="Nat. Commun.">
        <title>Thousands of microbial genomes shed light on interconnected biogeochemical processes in an aquifer system.</title>
        <authorList>
            <person name="Anantharaman K."/>
            <person name="Brown C.T."/>
            <person name="Hug L.A."/>
            <person name="Sharon I."/>
            <person name="Castelle C.J."/>
            <person name="Probst A.J."/>
            <person name="Thomas B.C."/>
            <person name="Singh A."/>
            <person name="Wilkins M.J."/>
            <person name="Karaoz U."/>
            <person name="Brodie E.L."/>
            <person name="Williams K.H."/>
            <person name="Hubbard S.S."/>
            <person name="Banfield J.F."/>
        </authorList>
    </citation>
    <scope>NUCLEOTIDE SEQUENCE [LARGE SCALE GENOMIC DNA]</scope>
</reference>
<comment type="caution">
    <text evidence="1">The sequence shown here is derived from an EMBL/GenBank/DDBJ whole genome shotgun (WGS) entry which is preliminary data.</text>
</comment>
<evidence type="ECO:0000313" key="1">
    <source>
        <dbReference type="EMBL" id="OGD66994.1"/>
    </source>
</evidence>
<protein>
    <submittedName>
        <fullName evidence="1">Uncharacterized protein</fullName>
    </submittedName>
</protein>
<dbReference type="EMBL" id="MFAE01000010">
    <property type="protein sequence ID" value="OGD66994.1"/>
    <property type="molecule type" value="Genomic_DNA"/>
</dbReference>
<name>A0A1F5EIG1_9BACT</name>
<accession>A0A1F5EIG1</accession>
<gene>
    <name evidence="1" type="ORF">A2442_02565</name>
</gene>
<proteinExistence type="predicted"/>
<evidence type="ECO:0000313" key="2">
    <source>
        <dbReference type="Proteomes" id="UP000179003"/>
    </source>
</evidence>
<dbReference type="Proteomes" id="UP000179003">
    <property type="component" value="Unassembled WGS sequence"/>
</dbReference>
<organism evidence="1 2">
    <name type="scientific">Candidatus Campbellbacteria bacterium RIFOXYC2_FULL_35_25</name>
    <dbReference type="NCBI Taxonomy" id="1797582"/>
    <lineage>
        <taxon>Bacteria</taxon>
        <taxon>Candidatus Campbelliibacteriota</taxon>
    </lineage>
</organism>